<dbReference type="AlphaFoldDB" id="A0AAW2WXG7"/>
<feature type="compositionally biased region" description="Basic and acidic residues" evidence="1">
    <location>
        <begin position="142"/>
        <end position="151"/>
    </location>
</feature>
<reference evidence="2" key="2">
    <citation type="journal article" date="2024" name="Plant">
        <title>Genomic evolution and insights into agronomic trait innovations of Sesamum species.</title>
        <authorList>
            <person name="Miao H."/>
            <person name="Wang L."/>
            <person name="Qu L."/>
            <person name="Liu H."/>
            <person name="Sun Y."/>
            <person name="Le M."/>
            <person name="Wang Q."/>
            <person name="Wei S."/>
            <person name="Zheng Y."/>
            <person name="Lin W."/>
            <person name="Duan Y."/>
            <person name="Cao H."/>
            <person name="Xiong S."/>
            <person name="Wang X."/>
            <person name="Wei L."/>
            <person name="Li C."/>
            <person name="Ma Q."/>
            <person name="Ju M."/>
            <person name="Zhao R."/>
            <person name="Li G."/>
            <person name="Mu C."/>
            <person name="Tian Q."/>
            <person name="Mei H."/>
            <person name="Zhang T."/>
            <person name="Gao T."/>
            <person name="Zhang H."/>
        </authorList>
    </citation>
    <scope>NUCLEOTIDE SEQUENCE</scope>
    <source>
        <strain evidence="2">KEN1</strain>
    </source>
</reference>
<sequence>MTDQNSLQNRVAELESQVQRMMELLGQPHESPLVVLFPLVDTLRSRVETLQKTVGEWLEMVDKRVTLVVEEVSILTYAVDLKLDSMKSKLNLLKRVVGWEEDSAPVSKVKTESRCQDVKDLPSVIATTDRLVDFQLPSSSNPEKKKKDSRKDKKKSGKGTNLQDSVRFAEKKDSLMSEMQVKNGLKHGEQTYLAALIEIKSDVVQEVSNEVAELFEEFMEVFPPELPKKLLSRQAIDHAIELEPGVQAPA</sequence>
<evidence type="ECO:0000256" key="1">
    <source>
        <dbReference type="SAM" id="MobiDB-lite"/>
    </source>
</evidence>
<proteinExistence type="predicted"/>
<protein>
    <submittedName>
        <fullName evidence="2">Uncharacterized protein</fullName>
    </submittedName>
</protein>
<comment type="caution">
    <text evidence="2">The sequence shown here is derived from an EMBL/GenBank/DDBJ whole genome shotgun (WGS) entry which is preliminary data.</text>
</comment>
<accession>A0AAW2WXG7</accession>
<evidence type="ECO:0000313" key="2">
    <source>
        <dbReference type="EMBL" id="KAL0444795.1"/>
    </source>
</evidence>
<name>A0AAW2WXG7_9LAMI</name>
<dbReference type="EMBL" id="JACGWN010000007">
    <property type="protein sequence ID" value="KAL0444795.1"/>
    <property type="molecule type" value="Genomic_DNA"/>
</dbReference>
<reference evidence="2" key="1">
    <citation type="submission" date="2020-06" db="EMBL/GenBank/DDBJ databases">
        <authorList>
            <person name="Li T."/>
            <person name="Hu X."/>
            <person name="Zhang T."/>
            <person name="Song X."/>
            <person name="Zhang H."/>
            <person name="Dai N."/>
            <person name="Sheng W."/>
            <person name="Hou X."/>
            <person name="Wei L."/>
        </authorList>
    </citation>
    <scope>NUCLEOTIDE SEQUENCE</scope>
    <source>
        <strain evidence="2">KEN1</strain>
        <tissue evidence="2">Leaf</tissue>
    </source>
</reference>
<gene>
    <name evidence="2" type="ORF">Slati_2202200</name>
</gene>
<feature type="region of interest" description="Disordered" evidence="1">
    <location>
        <begin position="135"/>
        <end position="164"/>
    </location>
</feature>
<organism evidence="2">
    <name type="scientific">Sesamum latifolium</name>
    <dbReference type="NCBI Taxonomy" id="2727402"/>
    <lineage>
        <taxon>Eukaryota</taxon>
        <taxon>Viridiplantae</taxon>
        <taxon>Streptophyta</taxon>
        <taxon>Embryophyta</taxon>
        <taxon>Tracheophyta</taxon>
        <taxon>Spermatophyta</taxon>
        <taxon>Magnoliopsida</taxon>
        <taxon>eudicotyledons</taxon>
        <taxon>Gunneridae</taxon>
        <taxon>Pentapetalae</taxon>
        <taxon>asterids</taxon>
        <taxon>lamiids</taxon>
        <taxon>Lamiales</taxon>
        <taxon>Pedaliaceae</taxon>
        <taxon>Sesamum</taxon>
    </lineage>
</organism>